<dbReference type="PANTHER" id="PTHR10161">
    <property type="entry name" value="TARTRATE-RESISTANT ACID PHOSPHATASE TYPE 5"/>
    <property type="match status" value="1"/>
</dbReference>
<keyword evidence="5 6" id="KW-0408">Iron</keyword>
<evidence type="ECO:0000256" key="1">
    <source>
        <dbReference type="ARBA" id="ARBA00000032"/>
    </source>
</evidence>
<feature type="chain" id="PRO_5037963803" description="acid phosphatase" evidence="7">
    <location>
        <begin position="28"/>
        <end position="324"/>
    </location>
</feature>
<accession>A0A926S1N6</accession>
<evidence type="ECO:0000256" key="2">
    <source>
        <dbReference type="ARBA" id="ARBA00012646"/>
    </source>
</evidence>
<dbReference type="EC" id="3.1.3.2" evidence="2 5"/>
<dbReference type="Gene3D" id="3.60.21.10">
    <property type="match status" value="1"/>
</dbReference>
<comment type="caution">
    <text evidence="9">The sequence shown here is derived from an EMBL/GenBank/DDBJ whole genome shotgun (WGS) entry which is preliminary data.</text>
</comment>
<dbReference type="GO" id="GO:0046872">
    <property type="term" value="F:metal ion binding"/>
    <property type="evidence" value="ECO:0007669"/>
    <property type="project" value="UniProtKB-KW"/>
</dbReference>
<dbReference type="RefSeq" id="WP_191162998.1">
    <property type="nucleotide sequence ID" value="NZ_JACWMX010000003.1"/>
</dbReference>
<dbReference type="InterPro" id="IPR024927">
    <property type="entry name" value="Acid_PPase"/>
</dbReference>
<feature type="binding site" evidence="6">
    <location>
        <position position="252"/>
    </location>
    <ligand>
        <name>Fe cation</name>
        <dbReference type="ChEBI" id="CHEBI:24875"/>
        <label>2</label>
    </ligand>
</feature>
<feature type="binding site" evidence="6">
    <location>
        <position position="91"/>
    </location>
    <ligand>
        <name>Fe cation</name>
        <dbReference type="ChEBI" id="CHEBI:24875"/>
        <label>2</label>
    </ligand>
</feature>
<reference evidence="9" key="1">
    <citation type="submission" date="2020-09" db="EMBL/GenBank/DDBJ databases">
        <title>Novel species of Mucilaginibacter isolated from a glacier on the Tibetan Plateau.</title>
        <authorList>
            <person name="Liu Q."/>
            <person name="Xin Y.-H."/>
        </authorList>
    </citation>
    <scope>NUCLEOTIDE SEQUENCE</scope>
    <source>
        <strain evidence="9">ZB1P21</strain>
    </source>
</reference>
<dbReference type="InterPro" id="IPR004843">
    <property type="entry name" value="Calcineurin-like_PHP"/>
</dbReference>
<dbReference type="InterPro" id="IPR029052">
    <property type="entry name" value="Metallo-depent_PP-like"/>
</dbReference>
<dbReference type="PIRSF" id="PIRSF000898">
    <property type="entry name" value="Acid_Ptase_5"/>
    <property type="match status" value="1"/>
</dbReference>
<organism evidence="9 10">
    <name type="scientific">Mucilaginibacter glaciei</name>
    <dbReference type="NCBI Taxonomy" id="2772109"/>
    <lineage>
        <taxon>Bacteria</taxon>
        <taxon>Pseudomonadati</taxon>
        <taxon>Bacteroidota</taxon>
        <taxon>Sphingobacteriia</taxon>
        <taxon>Sphingobacteriales</taxon>
        <taxon>Sphingobacteriaceae</taxon>
        <taxon>Mucilaginibacter</taxon>
    </lineage>
</organism>
<keyword evidence="10" id="KW-1185">Reference proteome</keyword>
<keyword evidence="3 7" id="KW-0732">Signal</keyword>
<feature type="binding site" evidence="6">
    <location>
        <position position="129"/>
    </location>
    <ligand>
        <name>Fe cation</name>
        <dbReference type="ChEBI" id="CHEBI:24875"/>
        <label>2</label>
    </ligand>
</feature>
<evidence type="ECO:0000313" key="9">
    <source>
        <dbReference type="EMBL" id="MBD1393263.1"/>
    </source>
</evidence>
<comment type="catalytic activity">
    <reaction evidence="1 5">
        <text>a phosphate monoester + H2O = an alcohol + phosphate</text>
        <dbReference type="Rhea" id="RHEA:15017"/>
        <dbReference type="ChEBI" id="CHEBI:15377"/>
        <dbReference type="ChEBI" id="CHEBI:30879"/>
        <dbReference type="ChEBI" id="CHEBI:43474"/>
        <dbReference type="ChEBI" id="CHEBI:67140"/>
        <dbReference type="EC" id="3.1.3.2"/>
    </reaction>
</comment>
<dbReference type="Pfam" id="PF00149">
    <property type="entry name" value="Metallophos"/>
    <property type="match status" value="1"/>
</dbReference>
<feature type="binding site" evidence="6">
    <location>
        <position position="58"/>
    </location>
    <ligand>
        <name>Fe cation</name>
        <dbReference type="ChEBI" id="CHEBI:24875"/>
        <label>1</label>
    </ligand>
</feature>
<evidence type="ECO:0000256" key="5">
    <source>
        <dbReference type="PIRNR" id="PIRNR000898"/>
    </source>
</evidence>
<dbReference type="InterPro" id="IPR051558">
    <property type="entry name" value="Metallophosphoesterase_PAP"/>
</dbReference>
<feature type="signal peptide" evidence="7">
    <location>
        <begin position="1"/>
        <end position="27"/>
    </location>
</feature>
<feature type="domain" description="Calcineurin-like phosphoesterase" evidence="8">
    <location>
        <begin position="52"/>
        <end position="255"/>
    </location>
</feature>
<dbReference type="GO" id="GO:0003993">
    <property type="term" value="F:acid phosphatase activity"/>
    <property type="evidence" value="ECO:0007669"/>
    <property type="project" value="UniProtKB-UniRule"/>
</dbReference>
<dbReference type="AlphaFoldDB" id="A0A926S1N6"/>
<feature type="binding site" evidence="6">
    <location>
        <position position="94"/>
    </location>
    <ligand>
        <name>Fe cation</name>
        <dbReference type="ChEBI" id="CHEBI:24875"/>
        <label>1</label>
    </ligand>
</feature>
<keyword evidence="4 5" id="KW-0378">Hydrolase</keyword>
<comment type="cofactor">
    <cofactor evidence="6">
        <name>Fe cation</name>
        <dbReference type="ChEBI" id="CHEBI:24875"/>
    </cofactor>
    <text evidence="6">Binds 2 iron ions per subunit.</text>
</comment>
<feature type="binding site" evidence="6">
    <location>
        <position position="214"/>
    </location>
    <ligand>
        <name>Fe cation</name>
        <dbReference type="ChEBI" id="CHEBI:24875"/>
        <label>2</label>
    </ligand>
</feature>
<dbReference type="Proteomes" id="UP000619078">
    <property type="component" value="Unassembled WGS sequence"/>
</dbReference>
<dbReference type="SUPFAM" id="SSF56300">
    <property type="entry name" value="Metallo-dependent phosphatases"/>
    <property type="match status" value="1"/>
</dbReference>
<feature type="binding site" evidence="6">
    <location>
        <position position="254"/>
    </location>
    <ligand>
        <name>Fe cation</name>
        <dbReference type="ChEBI" id="CHEBI:24875"/>
        <label>1</label>
    </ligand>
</feature>
<evidence type="ECO:0000259" key="8">
    <source>
        <dbReference type="Pfam" id="PF00149"/>
    </source>
</evidence>
<proteinExistence type="predicted"/>
<name>A0A926S1N6_9SPHI</name>
<feature type="binding site" evidence="6">
    <location>
        <position position="91"/>
    </location>
    <ligand>
        <name>Fe cation</name>
        <dbReference type="ChEBI" id="CHEBI:24875"/>
        <label>1</label>
    </ligand>
</feature>
<dbReference type="PANTHER" id="PTHR10161:SF14">
    <property type="entry name" value="TARTRATE-RESISTANT ACID PHOSPHATASE TYPE 5"/>
    <property type="match status" value="1"/>
</dbReference>
<sequence length="324" mass="36986">MKRRNFIKNTALTTLGASLVTPLMSLADNNVVTHLESSDLSASSLKDEYNVHFIAVGDWGRNGEYDQTEVAKQMGIWAATNPHDFVVSVGDNFYPRGVVSEMDPLWHYSFENIYTAHSLQCDWYPVLGNHDYGSEPEVQVRYSKVSRRWCMPALYYAKEFKLGSKNEKLLMLMIDTDPMLHPDKKPQVDQQMLWIDEQLRNASADVKWKIIVGHHPYYTVGPRIKNYDTLTIREKLGPVLEEYKIDVYLSGHDHSLQHLKPEGYTHQFISGAGSELTPVSEGIPYSRFQASDHGFMYFAINNSKISVKAINATGKVIYQTELKK</sequence>
<evidence type="ECO:0000256" key="3">
    <source>
        <dbReference type="ARBA" id="ARBA00022729"/>
    </source>
</evidence>
<evidence type="ECO:0000256" key="6">
    <source>
        <dbReference type="PIRSR" id="PIRSR000898-1"/>
    </source>
</evidence>
<protein>
    <recommendedName>
        <fullName evidence="2 5">acid phosphatase</fullName>
        <ecNumber evidence="2 5">3.1.3.2</ecNumber>
    </recommendedName>
</protein>
<evidence type="ECO:0000256" key="4">
    <source>
        <dbReference type="ARBA" id="ARBA00022801"/>
    </source>
</evidence>
<gene>
    <name evidence="9" type="ORF">IDJ76_09155</name>
</gene>
<evidence type="ECO:0000313" key="10">
    <source>
        <dbReference type="Proteomes" id="UP000619078"/>
    </source>
</evidence>
<evidence type="ECO:0000256" key="7">
    <source>
        <dbReference type="SAM" id="SignalP"/>
    </source>
</evidence>
<dbReference type="EMBL" id="JACWMX010000003">
    <property type="protein sequence ID" value="MBD1393263.1"/>
    <property type="molecule type" value="Genomic_DNA"/>
</dbReference>
<keyword evidence="6" id="KW-0479">Metal-binding</keyword>